<feature type="compositionally biased region" description="Low complexity" evidence="1">
    <location>
        <begin position="463"/>
        <end position="476"/>
    </location>
</feature>
<feature type="region of interest" description="Disordered" evidence="1">
    <location>
        <begin position="451"/>
        <end position="484"/>
    </location>
</feature>
<keyword evidence="4" id="KW-1185">Reference proteome</keyword>
<evidence type="ECO:0000313" key="3">
    <source>
        <dbReference type="EMBL" id="TGZ75971.1"/>
    </source>
</evidence>
<reference evidence="3 4" key="1">
    <citation type="journal article" date="2019" name="BMC Genomics">
        <title>New insights from Opisthorchis felineus genome: update on genomics of the epidemiologically important liver flukes.</title>
        <authorList>
            <person name="Ershov N.I."/>
            <person name="Mordvinov V.A."/>
            <person name="Prokhortchouk E.B."/>
            <person name="Pakharukova M.Y."/>
            <person name="Gunbin K.V."/>
            <person name="Ustyantsev K."/>
            <person name="Genaev M.A."/>
            <person name="Blinov A.G."/>
            <person name="Mazur A."/>
            <person name="Boulygina E."/>
            <person name="Tsygankova S."/>
            <person name="Khrameeva E."/>
            <person name="Chekanov N."/>
            <person name="Fan G."/>
            <person name="Xiao A."/>
            <person name="Zhang H."/>
            <person name="Xu X."/>
            <person name="Yang H."/>
            <person name="Solovyev V."/>
            <person name="Lee S.M."/>
            <person name="Liu X."/>
            <person name="Afonnikov D.A."/>
            <person name="Skryabin K.G."/>
        </authorList>
    </citation>
    <scope>NUCLEOTIDE SEQUENCE [LARGE SCALE GENOMIC DNA]</scope>
    <source>
        <strain evidence="3">AK-0245</strain>
        <tissue evidence="3">Whole organism</tissue>
    </source>
</reference>
<protein>
    <submittedName>
        <fullName evidence="3">Uncharacterized protein</fullName>
    </submittedName>
</protein>
<dbReference type="SUPFAM" id="SSF53474">
    <property type="entry name" value="alpha/beta-Hydrolases"/>
    <property type="match status" value="1"/>
</dbReference>
<dbReference type="STRING" id="147828.A0A4S2MGM0"/>
<accession>A0A4S2MGM0</accession>
<dbReference type="Proteomes" id="UP000308267">
    <property type="component" value="Unassembled WGS sequence"/>
</dbReference>
<keyword evidence="2" id="KW-0472">Membrane</keyword>
<dbReference type="PANTHER" id="PTHR13136">
    <property type="entry name" value="TESTIS DEVELOPMENT PROTEIN PRTD"/>
    <property type="match status" value="1"/>
</dbReference>
<evidence type="ECO:0000256" key="2">
    <source>
        <dbReference type="SAM" id="Phobius"/>
    </source>
</evidence>
<dbReference type="PANTHER" id="PTHR13136:SF16">
    <property type="entry name" value="KAT8 REGULATORY NSL COMPLEX SUBUNIT 3"/>
    <property type="match status" value="1"/>
</dbReference>
<feature type="region of interest" description="Disordered" evidence="1">
    <location>
        <begin position="592"/>
        <end position="624"/>
    </location>
</feature>
<evidence type="ECO:0000313" key="4">
    <source>
        <dbReference type="Proteomes" id="UP000308267"/>
    </source>
</evidence>
<sequence length="624" mass="69614">MLFTTHSLLMDLYHLEKTRLDFLEDHSYSASVGTLDPKDQGELLFSDGTMNSTIPEFSSQLDDVWVDVESYNDCSVHSPVSKCATKTMDLHVSPEPETESVPNPGVLRSGWICAENSVQRKLVRLLEKCVLQESIENNCFTNLSEFACFHRRQSCKHLRTRRIARFIRNAFASLSWCLESCFAMHKWCLCRLPPNCLRLYCDGYARLWQQNKVTTLLSILNKTLVFRESMSQWPPDSPVHELLHLVSSGPPGNKLQSLVQTTLSARPGLHSSSILARRSNVVELSPDQPVLACLTFPASSNSSRLCSLLHDLGNIGRVSVETPEEQACDMMRLRLRLYIRRVLTLLEEPKQCPVYLVGFGVGSILVLLAVLHLYSLELRRERRGVAGIICFGIPLMGLKGPRGCVNDPLLALPDVPTLFIVGSNSRLGGRKHALYFRRQLWLAQRRIHTSGSTPDLADDDQTCDSTSSDSTRPSKSNYTGSGARKGPGIQVLTIGGADHLLRMRPSTCVRWCTTQAAVDQRVLASVERFIHCAERTSQVYSNDCSPRDSTGQVSQYEHARGQPGQLGSLKASRNLSPQLFPLSSAGVYHTDGVSSHPHLSQTRKLPSFHRRPYMGSNFAGQHID</sequence>
<comment type="caution">
    <text evidence="3">The sequence shown here is derived from an EMBL/GenBank/DDBJ whole genome shotgun (WGS) entry which is preliminary data.</text>
</comment>
<dbReference type="InterPro" id="IPR029058">
    <property type="entry name" value="AB_hydrolase_fold"/>
</dbReference>
<proteinExistence type="predicted"/>
<organism evidence="3 4">
    <name type="scientific">Opisthorchis felineus</name>
    <dbReference type="NCBI Taxonomy" id="147828"/>
    <lineage>
        <taxon>Eukaryota</taxon>
        <taxon>Metazoa</taxon>
        <taxon>Spiralia</taxon>
        <taxon>Lophotrochozoa</taxon>
        <taxon>Platyhelminthes</taxon>
        <taxon>Trematoda</taxon>
        <taxon>Digenea</taxon>
        <taxon>Opisthorchiida</taxon>
        <taxon>Opisthorchiata</taxon>
        <taxon>Opisthorchiidae</taxon>
        <taxon>Opisthorchis</taxon>
    </lineage>
</organism>
<keyword evidence="2" id="KW-0812">Transmembrane</keyword>
<gene>
    <name evidence="3" type="ORF">CRM22_000086</name>
</gene>
<dbReference type="EMBL" id="SJOL01000133">
    <property type="protein sequence ID" value="TGZ75971.1"/>
    <property type="molecule type" value="Genomic_DNA"/>
</dbReference>
<feature type="region of interest" description="Disordered" evidence="1">
    <location>
        <begin position="540"/>
        <end position="570"/>
    </location>
</feature>
<name>A0A4S2MGM0_OPIFE</name>
<dbReference type="OrthoDB" id="6415022at2759"/>
<dbReference type="InterPro" id="IPR026555">
    <property type="entry name" value="NSL3/Tex30"/>
</dbReference>
<dbReference type="AlphaFoldDB" id="A0A4S2MGM0"/>
<dbReference type="GO" id="GO:0045944">
    <property type="term" value="P:positive regulation of transcription by RNA polymerase II"/>
    <property type="evidence" value="ECO:0007669"/>
    <property type="project" value="TreeGrafter"/>
</dbReference>
<feature type="compositionally biased region" description="Polar residues" evidence="1">
    <location>
        <begin position="540"/>
        <end position="555"/>
    </location>
</feature>
<keyword evidence="2" id="KW-1133">Transmembrane helix</keyword>
<evidence type="ECO:0000256" key="1">
    <source>
        <dbReference type="SAM" id="MobiDB-lite"/>
    </source>
</evidence>
<dbReference type="GO" id="GO:0044545">
    <property type="term" value="C:NSL complex"/>
    <property type="evidence" value="ECO:0007669"/>
    <property type="project" value="TreeGrafter"/>
</dbReference>
<feature type="transmembrane region" description="Helical" evidence="2">
    <location>
        <begin position="354"/>
        <end position="374"/>
    </location>
</feature>